<evidence type="ECO:0000313" key="2">
    <source>
        <dbReference type="Proteomes" id="UP000246722"/>
    </source>
</evidence>
<sequence>MTTISGPVNVTSLPIAPPGVNLYLMLSDSAGNLYRAGLVHAGPARPGEGLEWEATGVKP</sequence>
<dbReference type="Proteomes" id="UP000246722">
    <property type="component" value="Unassembled WGS sequence"/>
</dbReference>
<accession>A0A317ZYZ2</accession>
<keyword evidence="2" id="KW-1185">Reference proteome</keyword>
<proteinExistence type="predicted"/>
<comment type="caution">
    <text evidence="1">The sequence shown here is derived from an EMBL/GenBank/DDBJ whole genome shotgun (WGS) entry which is preliminary data.</text>
</comment>
<dbReference type="RefSeq" id="WP_110125394.1">
    <property type="nucleotide sequence ID" value="NZ_QHLY01000005.1"/>
</dbReference>
<dbReference type="EMBL" id="QHLY01000005">
    <property type="protein sequence ID" value="PXA71871.1"/>
    <property type="molecule type" value="Genomic_DNA"/>
</dbReference>
<name>A0A317ZYZ2_9MICO</name>
<protein>
    <submittedName>
        <fullName evidence="1">Uncharacterized protein</fullName>
    </submittedName>
</protein>
<gene>
    <name evidence="1" type="ORF">CTB96_02820</name>
</gene>
<reference evidence="1 2" key="1">
    <citation type="submission" date="2018-05" db="EMBL/GenBank/DDBJ databases">
        <title>Genetic diversity of glacier-inhabiting Cryobacterium bacteria in China and description of Cryobacterium mengkeensis sp. nov. and Arthrobacter glacialis sp. nov.</title>
        <authorList>
            <person name="Liu Q."/>
            <person name="Xin Y.-H."/>
        </authorList>
    </citation>
    <scope>NUCLEOTIDE SEQUENCE [LARGE SCALE GENOMIC DNA]</scope>
    <source>
        <strain evidence="1 2">SK-1</strain>
    </source>
</reference>
<organism evidence="1 2">
    <name type="scientific">Cryobacterium arcticum</name>
    <dbReference type="NCBI Taxonomy" id="670052"/>
    <lineage>
        <taxon>Bacteria</taxon>
        <taxon>Bacillati</taxon>
        <taxon>Actinomycetota</taxon>
        <taxon>Actinomycetes</taxon>
        <taxon>Micrococcales</taxon>
        <taxon>Microbacteriaceae</taxon>
        <taxon>Cryobacterium</taxon>
    </lineage>
</organism>
<evidence type="ECO:0000313" key="1">
    <source>
        <dbReference type="EMBL" id="PXA71871.1"/>
    </source>
</evidence>
<dbReference type="AlphaFoldDB" id="A0A317ZYZ2"/>